<sequence>MSYNPSSYSTVPGTYPGQSRDVPNKPGHSANPSSQSDEQLLRSEIRVLKTHLNDKDREINQLVSAGTQLEKLFEESVSENETKLRNMEQDSRATLVKWQEAFQKSEERVKELEEQLSKAGISPGDSYPNDHTARIEQAIKNEGSTILNTIIPLLHNLQSQLTISGVSLPSRTGPIPSQKSPSVNSPQSGASIPSHDYQPTHSRIVRSPSLIASTLPTFSSVSNFHSQPPSTTPTFSPLPVKPATPTFSSPLVNPATSSSPPVNSATPAFSSPLANPATQLPTSRPFFHSVTSPGTSPLPHSSTTSGAGGLAPIVPRITDTDAKGPTSCAPSMPGAFSDTRTSTSSSVSYPSDPAALNHQYPGSLPQPQTPMNSGGTPSGAASSSVGYSLGSATPDHQYPGSLPQPQMPTNSGELAQSSSLSNTPVMGVEARSNSIPPTPYGPHLNHSSTLAQEAPTLSGSSESGDKSSLQSKVRTLTKSLFGLTSVDNGIYQLVEAGCWTSQADADAFRDNVPGSRRPTIKEFRPYWVNMSHPWNVELQRLFMEHFLQRYPEHNASSLPIVEAHYKTRMTRLRSLINDKKKHG</sequence>
<evidence type="ECO:0000313" key="3">
    <source>
        <dbReference type="EMBL" id="THV06127.1"/>
    </source>
</evidence>
<dbReference type="OrthoDB" id="3224221at2759"/>
<dbReference type="AlphaFoldDB" id="A0A4S8MSL5"/>
<accession>A0A4S8MSL5</accession>
<evidence type="ECO:0000256" key="1">
    <source>
        <dbReference type="SAM" id="Coils"/>
    </source>
</evidence>
<keyword evidence="4" id="KW-1185">Reference proteome</keyword>
<feature type="compositionally biased region" description="Low complexity" evidence="2">
    <location>
        <begin position="337"/>
        <end position="351"/>
    </location>
</feature>
<reference evidence="3 4" key="1">
    <citation type="journal article" date="2019" name="Nat. Ecol. Evol.">
        <title>Megaphylogeny resolves global patterns of mushroom evolution.</title>
        <authorList>
            <person name="Varga T."/>
            <person name="Krizsan K."/>
            <person name="Foldi C."/>
            <person name="Dima B."/>
            <person name="Sanchez-Garcia M."/>
            <person name="Sanchez-Ramirez S."/>
            <person name="Szollosi G.J."/>
            <person name="Szarkandi J.G."/>
            <person name="Papp V."/>
            <person name="Albert L."/>
            <person name="Andreopoulos W."/>
            <person name="Angelini C."/>
            <person name="Antonin V."/>
            <person name="Barry K.W."/>
            <person name="Bougher N.L."/>
            <person name="Buchanan P."/>
            <person name="Buyck B."/>
            <person name="Bense V."/>
            <person name="Catcheside P."/>
            <person name="Chovatia M."/>
            <person name="Cooper J."/>
            <person name="Damon W."/>
            <person name="Desjardin D."/>
            <person name="Finy P."/>
            <person name="Geml J."/>
            <person name="Haridas S."/>
            <person name="Hughes K."/>
            <person name="Justo A."/>
            <person name="Karasinski D."/>
            <person name="Kautmanova I."/>
            <person name="Kiss B."/>
            <person name="Kocsube S."/>
            <person name="Kotiranta H."/>
            <person name="LaButti K.M."/>
            <person name="Lechner B.E."/>
            <person name="Liimatainen K."/>
            <person name="Lipzen A."/>
            <person name="Lukacs Z."/>
            <person name="Mihaltcheva S."/>
            <person name="Morgado L.N."/>
            <person name="Niskanen T."/>
            <person name="Noordeloos M.E."/>
            <person name="Ohm R.A."/>
            <person name="Ortiz-Santana B."/>
            <person name="Ovrebo C."/>
            <person name="Racz N."/>
            <person name="Riley R."/>
            <person name="Savchenko A."/>
            <person name="Shiryaev A."/>
            <person name="Soop K."/>
            <person name="Spirin V."/>
            <person name="Szebenyi C."/>
            <person name="Tomsovsky M."/>
            <person name="Tulloss R.E."/>
            <person name="Uehling J."/>
            <person name="Grigoriev I.V."/>
            <person name="Vagvolgyi C."/>
            <person name="Papp T."/>
            <person name="Martin F.M."/>
            <person name="Miettinen O."/>
            <person name="Hibbett D.S."/>
            <person name="Nagy L.G."/>
        </authorList>
    </citation>
    <scope>NUCLEOTIDE SEQUENCE [LARGE SCALE GENOMIC DNA]</scope>
    <source>
        <strain evidence="3 4">CBS 962.96</strain>
    </source>
</reference>
<protein>
    <submittedName>
        <fullName evidence="3">Uncharacterized protein</fullName>
    </submittedName>
</protein>
<feature type="compositionally biased region" description="Polar residues" evidence="2">
    <location>
        <begin position="403"/>
        <end position="424"/>
    </location>
</feature>
<keyword evidence="1" id="KW-0175">Coiled coil</keyword>
<proteinExistence type="predicted"/>
<feature type="region of interest" description="Disordered" evidence="2">
    <location>
        <begin position="168"/>
        <end position="200"/>
    </location>
</feature>
<feature type="compositionally biased region" description="Polar residues" evidence="2">
    <location>
        <begin position="245"/>
        <end position="282"/>
    </location>
</feature>
<feature type="compositionally biased region" description="Low complexity" evidence="2">
    <location>
        <begin position="226"/>
        <end position="238"/>
    </location>
</feature>
<dbReference type="EMBL" id="ML179044">
    <property type="protein sequence ID" value="THV06127.1"/>
    <property type="molecule type" value="Genomic_DNA"/>
</dbReference>
<feature type="coiled-coil region" evidence="1">
    <location>
        <begin position="95"/>
        <end position="122"/>
    </location>
</feature>
<name>A0A4S8MSL5_DENBC</name>
<gene>
    <name evidence="3" type="ORF">K435DRAFT_849225</name>
</gene>
<feature type="compositionally biased region" description="Low complexity" evidence="2">
    <location>
        <begin position="373"/>
        <end position="386"/>
    </location>
</feature>
<feature type="compositionally biased region" description="Polar residues" evidence="2">
    <location>
        <begin position="289"/>
        <end position="305"/>
    </location>
</feature>
<feature type="region of interest" description="Disordered" evidence="2">
    <location>
        <begin position="222"/>
        <end position="447"/>
    </location>
</feature>
<evidence type="ECO:0000256" key="2">
    <source>
        <dbReference type="SAM" id="MobiDB-lite"/>
    </source>
</evidence>
<evidence type="ECO:0000313" key="4">
    <source>
        <dbReference type="Proteomes" id="UP000297245"/>
    </source>
</evidence>
<feature type="region of interest" description="Disordered" evidence="2">
    <location>
        <begin position="1"/>
        <end position="40"/>
    </location>
</feature>
<organism evidence="3 4">
    <name type="scientific">Dendrothele bispora (strain CBS 962.96)</name>
    <dbReference type="NCBI Taxonomy" id="1314807"/>
    <lineage>
        <taxon>Eukaryota</taxon>
        <taxon>Fungi</taxon>
        <taxon>Dikarya</taxon>
        <taxon>Basidiomycota</taxon>
        <taxon>Agaricomycotina</taxon>
        <taxon>Agaricomycetes</taxon>
        <taxon>Agaricomycetidae</taxon>
        <taxon>Agaricales</taxon>
        <taxon>Agaricales incertae sedis</taxon>
        <taxon>Dendrothele</taxon>
    </lineage>
</organism>
<feature type="compositionally biased region" description="Polar residues" evidence="2">
    <location>
        <begin position="1"/>
        <end position="12"/>
    </location>
</feature>
<dbReference type="Proteomes" id="UP000297245">
    <property type="component" value="Unassembled WGS sequence"/>
</dbReference>